<dbReference type="EMBL" id="FQVU01000005">
    <property type="protein sequence ID" value="SHH34584.1"/>
    <property type="molecule type" value="Genomic_DNA"/>
</dbReference>
<reference evidence="4 5" key="1">
    <citation type="submission" date="2016-11" db="EMBL/GenBank/DDBJ databases">
        <authorList>
            <person name="Jaros S."/>
            <person name="Januszkiewicz K."/>
            <person name="Wedrychowicz H."/>
        </authorList>
    </citation>
    <scope>NUCLEOTIDE SEQUENCE [LARGE SCALE GENOMIC DNA]</scope>
    <source>
        <strain evidence="4 5">DSM 45627</strain>
    </source>
</reference>
<name>A0A1M5S7W7_9ACTN</name>
<evidence type="ECO:0000256" key="2">
    <source>
        <dbReference type="SAM" id="SignalP"/>
    </source>
</evidence>
<feature type="chain" id="PRO_5038378687" description="DUF6318 domain-containing protein" evidence="2">
    <location>
        <begin position="25"/>
        <end position="218"/>
    </location>
</feature>
<evidence type="ECO:0000256" key="1">
    <source>
        <dbReference type="SAM" id="MobiDB-lite"/>
    </source>
</evidence>
<evidence type="ECO:0000259" key="3">
    <source>
        <dbReference type="Pfam" id="PF19843"/>
    </source>
</evidence>
<dbReference type="InterPro" id="IPR046281">
    <property type="entry name" value="DUF6318"/>
</dbReference>
<gene>
    <name evidence="4" type="ORF">SAMN05443575_3763</name>
</gene>
<organism evidence="4 5">
    <name type="scientific">Jatrophihabitans endophyticus</name>
    <dbReference type="NCBI Taxonomy" id="1206085"/>
    <lineage>
        <taxon>Bacteria</taxon>
        <taxon>Bacillati</taxon>
        <taxon>Actinomycetota</taxon>
        <taxon>Actinomycetes</taxon>
        <taxon>Jatrophihabitantales</taxon>
        <taxon>Jatrophihabitantaceae</taxon>
        <taxon>Jatrophihabitans</taxon>
    </lineage>
</organism>
<sequence length="218" mass="23491">MLGVNRREFAAFVAMALVVLSAAACTSDGGSDPTPSRTVTRTTPTAPATTTRPSSSATPSPTVPTTGPNVRPGEKPPTESALAKTHTPPGATEFALFWFQALDWGYATTDSTLAKQLYTVACADCARFVTVFDELRSKRQHLVGGRITPVSRHLVANDQRHPGTTVVDVKIDTEAVASVDGHGKTVERAPAKKALRYRLWLAWAKGRWAVTDYKQVRT</sequence>
<evidence type="ECO:0000313" key="4">
    <source>
        <dbReference type="EMBL" id="SHH34584.1"/>
    </source>
</evidence>
<proteinExistence type="predicted"/>
<keyword evidence="2" id="KW-0732">Signal</keyword>
<feature type="compositionally biased region" description="Low complexity" evidence="1">
    <location>
        <begin position="33"/>
        <end position="66"/>
    </location>
</feature>
<dbReference type="Proteomes" id="UP000186132">
    <property type="component" value="Unassembled WGS sequence"/>
</dbReference>
<dbReference type="Pfam" id="PF19843">
    <property type="entry name" value="DUF6318"/>
    <property type="match status" value="1"/>
</dbReference>
<dbReference type="OrthoDB" id="3748111at2"/>
<feature type="domain" description="DUF6318" evidence="3">
    <location>
        <begin position="77"/>
        <end position="212"/>
    </location>
</feature>
<feature type="signal peptide" evidence="2">
    <location>
        <begin position="1"/>
        <end position="24"/>
    </location>
</feature>
<feature type="region of interest" description="Disordered" evidence="1">
    <location>
        <begin position="26"/>
        <end position="87"/>
    </location>
</feature>
<evidence type="ECO:0000313" key="5">
    <source>
        <dbReference type="Proteomes" id="UP000186132"/>
    </source>
</evidence>
<protein>
    <recommendedName>
        <fullName evidence="3">DUF6318 domain-containing protein</fullName>
    </recommendedName>
</protein>
<dbReference type="RefSeq" id="WP_143168247.1">
    <property type="nucleotide sequence ID" value="NZ_FQVU01000005.1"/>
</dbReference>
<dbReference type="STRING" id="1206085.SAMN05443575_3763"/>
<dbReference type="PROSITE" id="PS51257">
    <property type="entry name" value="PROKAR_LIPOPROTEIN"/>
    <property type="match status" value="1"/>
</dbReference>
<accession>A0A1M5S7W7</accession>
<keyword evidence="5" id="KW-1185">Reference proteome</keyword>
<dbReference type="AlphaFoldDB" id="A0A1M5S7W7"/>